<dbReference type="GO" id="GO:0016787">
    <property type="term" value="F:hydrolase activity"/>
    <property type="evidence" value="ECO:0007669"/>
    <property type="project" value="UniProtKB-KW"/>
</dbReference>
<feature type="domain" description="AB hydrolase-1" evidence="2">
    <location>
        <begin position="77"/>
        <end position="164"/>
    </location>
</feature>
<dbReference type="PROSITE" id="PS01095">
    <property type="entry name" value="GH18_1"/>
    <property type="match status" value="1"/>
</dbReference>
<dbReference type="PANTHER" id="PTHR46438">
    <property type="entry name" value="ALPHA/BETA-HYDROLASES SUPERFAMILY PROTEIN"/>
    <property type="match status" value="1"/>
</dbReference>
<feature type="region of interest" description="Disordered" evidence="1">
    <location>
        <begin position="332"/>
        <end position="353"/>
    </location>
</feature>
<keyword evidence="4" id="KW-1185">Reference proteome</keyword>
<dbReference type="InterPro" id="IPR000073">
    <property type="entry name" value="AB_hydrolase_1"/>
</dbReference>
<dbReference type="Gene3D" id="3.40.50.1820">
    <property type="entry name" value="alpha/beta hydrolase"/>
    <property type="match status" value="1"/>
</dbReference>
<accession>A0ABT0K2X3</accession>
<gene>
    <name evidence="3" type="ORF">MXD59_20560</name>
</gene>
<reference evidence="3 4" key="1">
    <citation type="submission" date="2022-04" db="EMBL/GenBank/DDBJ databases">
        <title>Genome diversity in the genus Frankia.</title>
        <authorList>
            <person name="Carlos-Shanley C."/>
            <person name="Hahn D."/>
        </authorList>
    </citation>
    <scope>NUCLEOTIDE SEQUENCE [LARGE SCALE GENOMIC DNA]</scope>
    <source>
        <strain evidence="3 4">Ag45/Mut15</strain>
    </source>
</reference>
<dbReference type="InterPro" id="IPR029058">
    <property type="entry name" value="AB_hydrolase_fold"/>
</dbReference>
<dbReference type="PRINTS" id="PR00111">
    <property type="entry name" value="ABHYDROLASE"/>
</dbReference>
<evidence type="ECO:0000259" key="2">
    <source>
        <dbReference type="Pfam" id="PF00561"/>
    </source>
</evidence>
<evidence type="ECO:0000313" key="4">
    <source>
        <dbReference type="Proteomes" id="UP001201873"/>
    </source>
</evidence>
<dbReference type="Pfam" id="PF00561">
    <property type="entry name" value="Abhydrolase_1"/>
    <property type="match status" value="1"/>
</dbReference>
<organism evidence="3 4">
    <name type="scientific">Frankia umida</name>
    <dbReference type="NCBI Taxonomy" id="573489"/>
    <lineage>
        <taxon>Bacteria</taxon>
        <taxon>Bacillati</taxon>
        <taxon>Actinomycetota</taxon>
        <taxon>Actinomycetes</taxon>
        <taxon>Frankiales</taxon>
        <taxon>Frankiaceae</taxon>
        <taxon>Frankia</taxon>
    </lineage>
</organism>
<proteinExistence type="predicted"/>
<dbReference type="EMBL" id="JALKFT010000027">
    <property type="protein sequence ID" value="MCK9878130.1"/>
    <property type="molecule type" value="Genomic_DNA"/>
</dbReference>
<evidence type="ECO:0000256" key="1">
    <source>
        <dbReference type="SAM" id="MobiDB-lite"/>
    </source>
</evidence>
<keyword evidence="3" id="KW-0378">Hydrolase</keyword>
<evidence type="ECO:0000313" key="3">
    <source>
        <dbReference type="EMBL" id="MCK9878130.1"/>
    </source>
</evidence>
<name>A0ABT0K2X3_9ACTN</name>
<comment type="caution">
    <text evidence="3">The sequence shown here is derived from an EMBL/GenBank/DDBJ whole genome shotgun (WGS) entry which is preliminary data.</text>
</comment>
<dbReference type="Proteomes" id="UP001201873">
    <property type="component" value="Unassembled WGS sequence"/>
</dbReference>
<sequence length="353" mass="36781">MSERPAVAALDQLDETTLPNEFALLAEVAADAGLGGNTAPLVQRRWFNPTTGGHVSAVVWGSGPPEVVLLHDAGRGARQWDAVILALGRPAVALDLPGHGRSNRRRDGRYEPVRLAVVTAEAIASFAPRARLVVGSGLGGLTALALAARRPELVHRLVLLDTLPGLGRAVRPAPGAAPASRTDAVRLLAATVPLTGSPEADRPVSAGEPAGRSGPAEGLGSAGGVALVDRALRREVLYGTVREPDGPWAWRHDPALAAVDHDPQRSWDHLTAAVSATAVSVVRAASSFWGDDLDEAARRAGVPVLTIDGVDIDAEIEQPVTLARVLDGVLADPADRTRTPAPNAPLLERTPRS</sequence>
<protein>
    <submittedName>
        <fullName evidence="3">Alpha/beta fold hydrolase</fullName>
    </submittedName>
</protein>
<dbReference type="PANTHER" id="PTHR46438:SF11">
    <property type="entry name" value="LIPASE-RELATED"/>
    <property type="match status" value="1"/>
</dbReference>
<feature type="region of interest" description="Disordered" evidence="1">
    <location>
        <begin position="195"/>
        <end position="220"/>
    </location>
</feature>
<dbReference type="InterPro" id="IPR001579">
    <property type="entry name" value="Glyco_hydro_18_chit_AS"/>
</dbReference>
<dbReference type="SUPFAM" id="SSF53474">
    <property type="entry name" value="alpha/beta-Hydrolases"/>
    <property type="match status" value="1"/>
</dbReference>
<dbReference type="RefSeq" id="WP_248826266.1">
    <property type="nucleotide sequence ID" value="NZ_JALKFT010000027.1"/>
</dbReference>